<name>A0A3B1E2A3_9ZZZZ</name>
<dbReference type="InterPro" id="IPR029063">
    <property type="entry name" value="SAM-dependent_MTases_sf"/>
</dbReference>
<evidence type="ECO:0000259" key="2">
    <source>
        <dbReference type="Pfam" id="PF08241"/>
    </source>
</evidence>
<dbReference type="Pfam" id="PF08241">
    <property type="entry name" value="Methyltransf_11"/>
    <property type="match status" value="1"/>
</dbReference>
<proteinExistence type="predicted"/>
<dbReference type="GO" id="GO:0008757">
    <property type="term" value="F:S-adenosylmethionine-dependent methyltransferase activity"/>
    <property type="evidence" value="ECO:0007669"/>
    <property type="project" value="InterPro"/>
</dbReference>
<dbReference type="AlphaFoldDB" id="A0A3B1E2A3"/>
<dbReference type="EMBL" id="UOGK01000249">
    <property type="protein sequence ID" value="VAX39485.1"/>
    <property type="molecule type" value="Genomic_DNA"/>
</dbReference>
<organism evidence="3">
    <name type="scientific">hydrothermal vent metagenome</name>
    <dbReference type="NCBI Taxonomy" id="652676"/>
    <lineage>
        <taxon>unclassified sequences</taxon>
        <taxon>metagenomes</taxon>
        <taxon>ecological metagenomes</taxon>
    </lineage>
</organism>
<accession>A0A3B1E2A3</accession>
<gene>
    <name evidence="3" type="ORF">MNBD_PLANCTO03-561</name>
</gene>
<dbReference type="InterPro" id="IPR013216">
    <property type="entry name" value="Methyltransf_11"/>
</dbReference>
<feature type="domain" description="Methyltransferase type 11" evidence="2">
    <location>
        <begin position="104"/>
        <end position="191"/>
    </location>
</feature>
<feature type="region of interest" description="Disordered" evidence="1">
    <location>
        <begin position="1"/>
        <end position="27"/>
    </location>
</feature>
<dbReference type="CDD" id="cd02440">
    <property type="entry name" value="AdoMet_MTases"/>
    <property type="match status" value="1"/>
</dbReference>
<sequence>QPEEPIGPVWRGGREGHALLPDGSPAPAATRRMKQELDYWIRASRNLDGEFKSSMGETFGRWQRIRLYELARSLGMAEGLEVGGPMRGEMEAWLAGQRTIEIGGGPWPCVAAGRFANAMVIDPLADGYRAEGLIAPEAAGVTYLAAPGEAIPLTSESIDLVITDNCLDHVQDPARVAGEMARVLRPGGLLWLLVDVMDEADELHPHPMSEARAAELLTAAGLEQRWGEVWDGHSHPRAKGQWRTLWAKPGE</sequence>
<reference evidence="3" key="1">
    <citation type="submission" date="2018-06" db="EMBL/GenBank/DDBJ databases">
        <authorList>
            <person name="Zhirakovskaya E."/>
        </authorList>
    </citation>
    <scope>NUCLEOTIDE SEQUENCE</scope>
</reference>
<evidence type="ECO:0000256" key="1">
    <source>
        <dbReference type="SAM" id="MobiDB-lite"/>
    </source>
</evidence>
<evidence type="ECO:0000313" key="3">
    <source>
        <dbReference type="EMBL" id="VAX39485.1"/>
    </source>
</evidence>
<feature type="non-terminal residue" evidence="3">
    <location>
        <position position="1"/>
    </location>
</feature>
<protein>
    <recommendedName>
        <fullName evidence="2">Methyltransferase type 11 domain-containing protein</fullName>
    </recommendedName>
</protein>
<dbReference type="Gene3D" id="3.40.50.150">
    <property type="entry name" value="Vaccinia Virus protein VP39"/>
    <property type="match status" value="1"/>
</dbReference>
<dbReference type="SUPFAM" id="SSF53335">
    <property type="entry name" value="S-adenosyl-L-methionine-dependent methyltransferases"/>
    <property type="match status" value="1"/>
</dbReference>